<dbReference type="InterPro" id="IPR001034">
    <property type="entry name" value="DeoR_HTH"/>
</dbReference>
<dbReference type="Pfam" id="PF08220">
    <property type="entry name" value="HTH_DeoR"/>
    <property type="match status" value="1"/>
</dbReference>
<dbReference type="AlphaFoldDB" id="A0A6P2Q8N6"/>
<dbReference type="InterPro" id="IPR036390">
    <property type="entry name" value="WH_DNA-bd_sf"/>
</dbReference>
<dbReference type="InterPro" id="IPR050313">
    <property type="entry name" value="Carb_Metab_HTH_regulators"/>
</dbReference>
<protein>
    <submittedName>
        <fullName evidence="5">DeoR family transcriptional regulator</fullName>
    </submittedName>
</protein>
<feature type="domain" description="HTH deoR-type" evidence="4">
    <location>
        <begin position="38"/>
        <end position="93"/>
    </location>
</feature>
<evidence type="ECO:0000313" key="6">
    <source>
        <dbReference type="Proteomes" id="UP000494125"/>
    </source>
</evidence>
<sequence>MTPYGATSRSLRQLDKLVGLEAQTSAPIGSDQEFTHMKVTRRREAMLQAVLGGMTDVATLCEHFGMSEATVRRDLRALASDRRILRTYGGAAAVGGHEPEPSLEERRVSSQEQKEAIAHAASAYVEDGDTVFLDGGTTTAALARLLAGRTAVHVVTNNLLVVSPLVASGVQVTVIGGDVRSSSMSTLGPLAQIALSRLSVDKAFLGADGVVAELGLCEASSEQSYLKECVMRQAAEVFVLVTADKLGRASQQHWTPLERDWTLVTDDAALPEQLDPFHSQARITVHAVSTKTAPTSAGSS</sequence>
<evidence type="ECO:0000313" key="5">
    <source>
        <dbReference type="EMBL" id="VWC18555.1"/>
    </source>
</evidence>
<dbReference type="SUPFAM" id="SSF100950">
    <property type="entry name" value="NagB/RpiA/CoA transferase-like"/>
    <property type="match status" value="1"/>
</dbReference>
<evidence type="ECO:0000256" key="1">
    <source>
        <dbReference type="ARBA" id="ARBA00023015"/>
    </source>
</evidence>
<dbReference type="Pfam" id="PF00455">
    <property type="entry name" value="DeoRC"/>
    <property type="match status" value="1"/>
</dbReference>
<dbReference type="PROSITE" id="PS51000">
    <property type="entry name" value="HTH_DEOR_2"/>
    <property type="match status" value="1"/>
</dbReference>
<evidence type="ECO:0000259" key="4">
    <source>
        <dbReference type="PROSITE" id="PS51000"/>
    </source>
</evidence>
<dbReference type="InterPro" id="IPR037171">
    <property type="entry name" value="NagB/RpiA_transferase-like"/>
</dbReference>
<name>A0A6P2Q8N6_9BURK</name>
<dbReference type="Gene3D" id="3.40.50.1360">
    <property type="match status" value="1"/>
</dbReference>
<organism evidence="5 6">
    <name type="scientific">Burkholderia diffusa</name>
    <dbReference type="NCBI Taxonomy" id="488732"/>
    <lineage>
        <taxon>Bacteria</taxon>
        <taxon>Pseudomonadati</taxon>
        <taxon>Pseudomonadota</taxon>
        <taxon>Betaproteobacteria</taxon>
        <taxon>Burkholderiales</taxon>
        <taxon>Burkholderiaceae</taxon>
        <taxon>Burkholderia</taxon>
        <taxon>Burkholderia cepacia complex</taxon>
    </lineage>
</organism>
<dbReference type="InterPro" id="IPR018356">
    <property type="entry name" value="Tscrpt_reg_HTH_DeoR_CS"/>
</dbReference>
<dbReference type="PANTHER" id="PTHR30363">
    <property type="entry name" value="HTH-TYPE TRANSCRIPTIONAL REGULATOR SRLR-RELATED"/>
    <property type="match status" value="1"/>
</dbReference>
<dbReference type="SMART" id="SM01134">
    <property type="entry name" value="DeoRC"/>
    <property type="match status" value="1"/>
</dbReference>
<dbReference type="PROSITE" id="PS00894">
    <property type="entry name" value="HTH_DEOR_1"/>
    <property type="match status" value="1"/>
</dbReference>
<keyword evidence="2" id="KW-0238">DNA-binding</keyword>
<keyword evidence="6" id="KW-1185">Reference proteome</keyword>
<dbReference type="Proteomes" id="UP000494125">
    <property type="component" value="Unassembled WGS sequence"/>
</dbReference>
<dbReference type="PANTHER" id="PTHR30363:SF44">
    <property type="entry name" value="AGA OPERON TRANSCRIPTIONAL REPRESSOR-RELATED"/>
    <property type="match status" value="1"/>
</dbReference>
<dbReference type="InterPro" id="IPR014036">
    <property type="entry name" value="DeoR-like_C"/>
</dbReference>
<evidence type="ECO:0000256" key="2">
    <source>
        <dbReference type="ARBA" id="ARBA00023125"/>
    </source>
</evidence>
<proteinExistence type="predicted"/>
<dbReference type="PRINTS" id="PR00037">
    <property type="entry name" value="HTHLACR"/>
</dbReference>
<keyword evidence="1" id="KW-0805">Transcription regulation</keyword>
<gene>
    <name evidence="5" type="ORF">BDI24065_05735</name>
</gene>
<reference evidence="5 6" key="1">
    <citation type="submission" date="2019-09" db="EMBL/GenBank/DDBJ databases">
        <authorList>
            <person name="Depoorter E."/>
        </authorList>
    </citation>
    <scope>NUCLEOTIDE SEQUENCE [LARGE SCALE GENOMIC DNA]</scope>
    <source>
        <strain evidence="5">LMG 24065</strain>
    </source>
</reference>
<dbReference type="GO" id="GO:0003677">
    <property type="term" value="F:DNA binding"/>
    <property type="evidence" value="ECO:0007669"/>
    <property type="project" value="UniProtKB-KW"/>
</dbReference>
<dbReference type="SMART" id="SM00420">
    <property type="entry name" value="HTH_DEOR"/>
    <property type="match status" value="1"/>
</dbReference>
<evidence type="ECO:0000256" key="3">
    <source>
        <dbReference type="ARBA" id="ARBA00023163"/>
    </source>
</evidence>
<dbReference type="SUPFAM" id="SSF46785">
    <property type="entry name" value="Winged helix' DNA-binding domain"/>
    <property type="match status" value="1"/>
</dbReference>
<keyword evidence="3" id="KW-0804">Transcription</keyword>
<dbReference type="EMBL" id="CABVPN010000036">
    <property type="protein sequence ID" value="VWC18555.1"/>
    <property type="molecule type" value="Genomic_DNA"/>
</dbReference>
<dbReference type="GO" id="GO:0003700">
    <property type="term" value="F:DNA-binding transcription factor activity"/>
    <property type="evidence" value="ECO:0007669"/>
    <property type="project" value="InterPro"/>
</dbReference>
<accession>A0A6P2Q8N6</accession>